<dbReference type="EMBL" id="JAEHHL010000001">
    <property type="protein sequence ID" value="MBK0398522.1"/>
    <property type="molecule type" value="Genomic_DNA"/>
</dbReference>
<comment type="caution">
    <text evidence="4">The sequence shown here is derived from an EMBL/GenBank/DDBJ whole genome shotgun (WGS) entry which is preliminary data.</text>
</comment>
<dbReference type="SUPFAM" id="SSF53187">
    <property type="entry name" value="Zn-dependent exopeptidases"/>
    <property type="match status" value="1"/>
</dbReference>
<dbReference type="PANTHER" id="PTHR43270:SF12">
    <property type="entry name" value="SUCCINYL-DIAMINOPIMELATE DESUCCINYLASE"/>
    <property type="match status" value="1"/>
</dbReference>
<evidence type="ECO:0000256" key="1">
    <source>
        <dbReference type="ARBA" id="ARBA00022670"/>
    </source>
</evidence>
<dbReference type="Proteomes" id="UP000655420">
    <property type="component" value="Unassembled WGS sequence"/>
</dbReference>
<dbReference type="GO" id="GO:0006508">
    <property type="term" value="P:proteolysis"/>
    <property type="evidence" value="ECO:0007669"/>
    <property type="project" value="UniProtKB-KW"/>
</dbReference>
<evidence type="ECO:0000313" key="5">
    <source>
        <dbReference type="Proteomes" id="UP000655420"/>
    </source>
</evidence>
<dbReference type="Gene3D" id="3.30.70.360">
    <property type="match status" value="1"/>
</dbReference>
<evidence type="ECO:0000256" key="2">
    <source>
        <dbReference type="ARBA" id="ARBA00022723"/>
    </source>
</evidence>
<dbReference type="GO" id="GO:0008233">
    <property type="term" value="F:peptidase activity"/>
    <property type="evidence" value="ECO:0007669"/>
    <property type="project" value="UniProtKB-KW"/>
</dbReference>
<sequence length="465" mass="50538">MTAAAREGAIDHATKYYEEGRFQSDLGALVAFETESQNPEQKAELMRYLREAMEPRLVAMGFACEIFANPDPRGGPLLVGERIEDPALTTVLTYGHGDVIRAQTDQWREGLHPFRLVEEGERLYGRGTADNKGQHLINIAALEAVLAERGRLGFNVRIVIEMSEETGSAGLPEFFAAQKDRLQADVLIASDGPRLQPDTPTMFMGSRGGVGFDLIVDLREGAHHSGNWGGLLADPAMILAHALASICDRRGQIKVPEWRPDSLTPAVRAALDGLPIEGEDGPAIDHDWGEESLTPAERVFGWNSFAVLAMTSGVPEAPVNAISASARATCQLRYVVGTDPEDILPALRRHLDREGFGMVKIVPMDRGFFKATRLDPDHPWVKFTAASLARTAGKPPHILPNLAGSLPNDSFSEILGLPTVWVPHSYRGCSQHAPNEHVLKPVCRDALRAMAGLFWDIGETGGPGA</sequence>
<keyword evidence="3" id="KW-0378">Hydrolase</keyword>
<dbReference type="PANTHER" id="PTHR43270">
    <property type="entry name" value="BETA-ALA-HIS DIPEPTIDASE"/>
    <property type="match status" value="1"/>
</dbReference>
<dbReference type="Pfam" id="PF01546">
    <property type="entry name" value="Peptidase_M20"/>
    <property type="match status" value="1"/>
</dbReference>
<keyword evidence="5" id="KW-1185">Reference proteome</keyword>
<dbReference type="InterPro" id="IPR051458">
    <property type="entry name" value="Cyt/Met_Dipeptidase"/>
</dbReference>
<dbReference type="GO" id="GO:0046872">
    <property type="term" value="F:metal ion binding"/>
    <property type="evidence" value="ECO:0007669"/>
    <property type="project" value="UniProtKB-KW"/>
</dbReference>
<evidence type="ECO:0000313" key="4">
    <source>
        <dbReference type="EMBL" id="MBK0398522.1"/>
    </source>
</evidence>
<protein>
    <submittedName>
        <fullName evidence="4">M20 family metallopeptidase</fullName>
    </submittedName>
</protein>
<keyword evidence="2" id="KW-0479">Metal-binding</keyword>
<dbReference type="Gene3D" id="3.40.630.10">
    <property type="entry name" value="Zn peptidases"/>
    <property type="match status" value="1"/>
</dbReference>
<dbReference type="InterPro" id="IPR002933">
    <property type="entry name" value="Peptidase_M20"/>
</dbReference>
<proteinExistence type="predicted"/>
<organism evidence="4 5">
    <name type="scientific">Thermohalobaculum xanthum</name>
    <dbReference type="NCBI Taxonomy" id="2753746"/>
    <lineage>
        <taxon>Bacteria</taxon>
        <taxon>Pseudomonadati</taxon>
        <taxon>Pseudomonadota</taxon>
        <taxon>Alphaproteobacteria</taxon>
        <taxon>Rhodobacterales</taxon>
        <taxon>Paracoccaceae</taxon>
        <taxon>Thermohalobaculum</taxon>
    </lineage>
</organism>
<gene>
    <name evidence="4" type="ORF">H0I76_04925</name>
</gene>
<reference evidence="4" key="1">
    <citation type="submission" date="2020-12" db="EMBL/GenBank/DDBJ databases">
        <title>Bacterial taxonomy.</title>
        <authorList>
            <person name="Pan X."/>
        </authorList>
    </citation>
    <scope>NUCLEOTIDE SEQUENCE</scope>
    <source>
        <strain evidence="4">M0105</strain>
    </source>
</reference>
<dbReference type="NCBIfam" id="NF005478">
    <property type="entry name" value="PRK07079.1"/>
    <property type="match status" value="1"/>
</dbReference>
<accession>A0A8J7SAR6</accession>
<keyword evidence="1" id="KW-0645">Protease</keyword>
<evidence type="ECO:0000256" key="3">
    <source>
        <dbReference type="ARBA" id="ARBA00022801"/>
    </source>
</evidence>
<dbReference type="AlphaFoldDB" id="A0A8J7SAR6"/>
<name>A0A8J7SAR6_9RHOB</name>